<feature type="transmembrane region" description="Helical" evidence="5">
    <location>
        <begin position="15"/>
        <end position="38"/>
    </location>
</feature>
<evidence type="ECO:0000256" key="3">
    <source>
        <dbReference type="ARBA" id="ARBA00022989"/>
    </source>
</evidence>
<feature type="transmembrane region" description="Helical" evidence="5">
    <location>
        <begin position="756"/>
        <end position="775"/>
    </location>
</feature>
<dbReference type="Pfam" id="PF12698">
    <property type="entry name" value="ABC2_membrane_3"/>
    <property type="match status" value="1"/>
</dbReference>
<evidence type="ECO:0000313" key="7">
    <source>
        <dbReference type="EMBL" id="KRK71136.1"/>
    </source>
</evidence>
<dbReference type="GO" id="GO:0016020">
    <property type="term" value="C:membrane"/>
    <property type="evidence" value="ECO:0007669"/>
    <property type="project" value="UniProtKB-SubCell"/>
</dbReference>
<dbReference type="NCBIfam" id="TIGR03061">
    <property type="entry name" value="pip_yhgE_Nterm"/>
    <property type="match status" value="1"/>
</dbReference>
<sequence length="877" mass="92428">MIRKEFSTLTQHKGLMLTMVAIILIPFFYSFCFLTSAWDPYGNTGKIPVAVVNLDQPAELQGTKITAGADTVHNLRNDDQLEWHFVSAAKAKAGMKNNDYYTVVTIPKNFSAHAATALNAHPKQMKLTYQTNGSLNYVSEIISQVGADKLNSQIKEKVTTAFLNQLFAKINGMGTQLKTAADGSAQLKDGVGQYTDGVTQVDDGLSQLNANVPALSSGVQQLATGGNQLNAGLGTLYSQVPTLASGVNQLNNGGGQLQTGLGQLKNQTPALASGVGKLSDGANQLSAKITGSGKPGTLANGIKQLNDGIKLLKHYTLENRQAENTVDETTFTAPPLPTAVSQLQAGMVTLRAAVDHQASLINKVFLQFDIPVKPSVAGMTADDMAQLGITADSQVWPLIHYENAQRTTTAAADQKLTALETAVSATGDAAAKKALEEFKTAYTQEKTANADAYATTKNYLKFAKTSITRTDTQANGTPLGLQKAVALFDENLTNLNNELSNSKTSGHEAYADAVNKLVVGMAQLNDAVNVSKKTGTPSLSQAITQLQAGLNQLNSKVPALTSGVNQLYTGSTQLAGGLNQLQGNVPALTSGVSQLYTGSGQLATGLNQLNGKVPTLASGVTQLKDGTTKLTANNAKLNDGTDQLATGLADGYQQLSATKLTKLTAKMFAAPSKDVQLKYTTVKNYGAALAPYVLALALFIAIIIFNFAYPMKRKDADDQSLLQWLGGKVLMGTLVAVAAGFTEATLIILISHLPVAHVGAFYAITILFALSAMYLTQMLNIAFNRVGIFIALGLLTLSGSGGLFPAETISPLYESTQKFLPMTYAINGYRDAISGGIAGDTVAISVMLLVVVALLSLALMLPAAKLRDPQSTTSPTD</sequence>
<keyword evidence="4 5" id="KW-0472">Membrane</keyword>
<evidence type="ECO:0000256" key="2">
    <source>
        <dbReference type="ARBA" id="ARBA00022692"/>
    </source>
</evidence>
<feature type="transmembrane region" description="Helical" evidence="5">
    <location>
        <begin position="729"/>
        <end position="750"/>
    </location>
</feature>
<feature type="domain" description="ABC-2 type transporter transmembrane" evidence="6">
    <location>
        <begin position="19"/>
        <end position="174"/>
    </location>
</feature>
<keyword evidence="2 5" id="KW-0812">Transmembrane</keyword>
<dbReference type="PANTHER" id="PTHR43077:SF5">
    <property type="entry name" value="PHAGE INFECTION PROTEIN"/>
    <property type="match status" value="1"/>
</dbReference>
<evidence type="ECO:0000259" key="6">
    <source>
        <dbReference type="Pfam" id="PF12698"/>
    </source>
</evidence>
<dbReference type="InterPro" id="IPR013525">
    <property type="entry name" value="ABC2_TM"/>
</dbReference>
<evidence type="ECO:0000313" key="8">
    <source>
        <dbReference type="Proteomes" id="UP000051804"/>
    </source>
</evidence>
<dbReference type="Gene3D" id="1.10.287.950">
    <property type="entry name" value="Methyl-accepting chemotaxis protein"/>
    <property type="match status" value="1"/>
</dbReference>
<protein>
    <recommendedName>
        <fullName evidence="6">ABC-2 type transporter transmembrane domain-containing protein</fullName>
    </recommendedName>
</protein>
<dbReference type="OrthoDB" id="9811483at2"/>
<proteinExistence type="predicted"/>
<dbReference type="EMBL" id="AZDJ01000030">
    <property type="protein sequence ID" value="KRK71136.1"/>
    <property type="molecule type" value="Genomic_DNA"/>
</dbReference>
<evidence type="ECO:0000256" key="5">
    <source>
        <dbReference type="SAM" id="Phobius"/>
    </source>
</evidence>
<name>A0A0R1JIC1_9LACO</name>
<dbReference type="AlphaFoldDB" id="A0A0R1JIC1"/>
<dbReference type="InterPro" id="IPR023908">
    <property type="entry name" value="xxxLxxG_rpt"/>
</dbReference>
<accession>A0A0R1JIC1</accession>
<evidence type="ECO:0000256" key="4">
    <source>
        <dbReference type="ARBA" id="ARBA00023136"/>
    </source>
</evidence>
<comment type="caution">
    <text evidence="7">The sequence shown here is derived from an EMBL/GenBank/DDBJ whole genome shotgun (WGS) entry which is preliminary data.</text>
</comment>
<dbReference type="RefSeq" id="WP_056951852.1">
    <property type="nucleotide sequence ID" value="NZ_AZDJ01000030.1"/>
</dbReference>
<dbReference type="Proteomes" id="UP000051804">
    <property type="component" value="Unassembled WGS sequence"/>
</dbReference>
<gene>
    <name evidence="7" type="ORF">FD02_GL000322</name>
</gene>
<dbReference type="STRING" id="1291734.FD02_GL000322"/>
<feature type="transmembrane region" description="Helical" evidence="5">
    <location>
        <begin position="842"/>
        <end position="861"/>
    </location>
</feature>
<organism evidence="7 8">
    <name type="scientific">Lacticaseibacillus nasuensis JCM 17158</name>
    <dbReference type="NCBI Taxonomy" id="1291734"/>
    <lineage>
        <taxon>Bacteria</taxon>
        <taxon>Bacillati</taxon>
        <taxon>Bacillota</taxon>
        <taxon>Bacilli</taxon>
        <taxon>Lactobacillales</taxon>
        <taxon>Lactobacillaceae</taxon>
        <taxon>Lacticaseibacillus</taxon>
    </lineage>
</organism>
<dbReference type="InterPro" id="IPR017500">
    <property type="entry name" value="Phage_infect_YhgE_N"/>
</dbReference>
<keyword evidence="8" id="KW-1185">Reference proteome</keyword>
<reference evidence="7 8" key="1">
    <citation type="journal article" date="2015" name="Genome Announc.">
        <title>Expanding the biotechnology potential of lactobacilli through comparative genomics of 213 strains and associated genera.</title>
        <authorList>
            <person name="Sun Z."/>
            <person name="Harris H.M."/>
            <person name="McCann A."/>
            <person name="Guo C."/>
            <person name="Argimon S."/>
            <person name="Zhang W."/>
            <person name="Yang X."/>
            <person name="Jeffery I.B."/>
            <person name="Cooney J.C."/>
            <person name="Kagawa T.F."/>
            <person name="Liu W."/>
            <person name="Song Y."/>
            <person name="Salvetti E."/>
            <person name="Wrobel A."/>
            <person name="Rasinkangas P."/>
            <person name="Parkhill J."/>
            <person name="Rea M.C."/>
            <person name="O'Sullivan O."/>
            <person name="Ritari J."/>
            <person name="Douillard F.P."/>
            <person name="Paul Ross R."/>
            <person name="Yang R."/>
            <person name="Briner A.E."/>
            <person name="Felis G.E."/>
            <person name="de Vos W.M."/>
            <person name="Barrangou R."/>
            <person name="Klaenhammer T.R."/>
            <person name="Caufield P.W."/>
            <person name="Cui Y."/>
            <person name="Zhang H."/>
            <person name="O'Toole P.W."/>
        </authorList>
    </citation>
    <scope>NUCLEOTIDE SEQUENCE [LARGE SCALE GENOMIC DNA]</scope>
    <source>
        <strain evidence="7 8">JCM 17158</strain>
    </source>
</reference>
<dbReference type="NCBIfam" id="TIGR03057">
    <property type="entry name" value="xxxLxxG_by_4"/>
    <property type="match status" value="8"/>
</dbReference>
<dbReference type="PANTHER" id="PTHR43077">
    <property type="entry name" value="TRANSPORT PERMEASE YVFS-RELATED"/>
    <property type="match status" value="1"/>
</dbReference>
<dbReference type="InterPro" id="IPR017501">
    <property type="entry name" value="Phage_infect_YhgE_C"/>
</dbReference>
<comment type="subcellular location">
    <subcellularLocation>
        <location evidence="1">Membrane</location>
        <topology evidence="1">Multi-pass membrane protein</topology>
    </subcellularLocation>
</comment>
<dbReference type="Gene3D" id="3.40.1710.10">
    <property type="entry name" value="abc type-2 transporter like domain"/>
    <property type="match status" value="1"/>
</dbReference>
<dbReference type="NCBIfam" id="TIGR03062">
    <property type="entry name" value="pip_yhgE_Cterm"/>
    <property type="match status" value="1"/>
</dbReference>
<dbReference type="PATRIC" id="fig|1291734.4.peg.332"/>
<feature type="transmembrane region" description="Helical" evidence="5">
    <location>
        <begin position="689"/>
        <end position="709"/>
    </location>
</feature>
<dbReference type="GO" id="GO:0140359">
    <property type="term" value="F:ABC-type transporter activity"/>
    <property type="evidence" value="ECO:0007669"/>
    <property type="project" value="InterPro"/>
</dbReference>
<dbReference type="SUPFAM" id="SSF58104">
    <property type="entry name" value="Methyl-accepting chemotaxis protein (MCP) signaling domain"/>
    <property type="match status" value="1"/>
</dbReference>
<evidence type="ECO:0000256" key="1">
    <source>
        <dbReference type="ARBA" id="ARBA00004141"/>
    </source>
</evidence>
<feature type="transmembrane region" description="Helical" evidence="5">
    <location>
        <begin position="787"/>
        <end position="806"/>
    </location>
</feature>
<dbReference type="InterPro" id="IPR051328">
    <property type="entry name" value="T7SS_ABC-Transporter"/>
</dbReference>
<keyword evidence="3 5" id="KW-1133">Transmembrane helix</keyword>